<evidence type="ECO:0000256" key="2">
    <source>
        <dbReference type="ARBA" id="ARBA00022801"/>
    </source>
</evidence>
<keyword evidence="8" id="KW-1185">Reference proteome</keyword>
<dbReference type="AlphaFoldDB" id="K6WBC2"/>
<comment type="caution">
    <text evidence="6">Lacks conserved residue(s) required for the propagation of feature annotation.</text>
</comment>
<keyword evidence="2 6" id="KW-0378">Hydrolase</keyword>
<comment type="caution">
    <text evidence="7">The sequence shown here is derived from an EMBL/GenBank/DDBJ whole genome shotgun (WGS) entry which is preliminary data.</text>
</comment>
<feature type="binding site" evidence="6">
    <location>
        <position position="140"/>
    </location>
    <ligand>
        <name>Mn(2+)</name>
        <dbReference type="ChEBI" id="CHEBI:29035"/>
    </ligand>
</feature>
<feature type="active site" description="Proton donor" evidence="6">
    <location>
        <position position="27"/>
    </location>
</feature>
<feature type="active site" description="Nucleophile" evidence="6">
    <location>
        <position position="161"/>
    </location>
</feature>
<dbReference type="EMBL" id="BAGZ01000019">
    <property type="protein sequence ID" value="GAB79127.1"/>
    <property type="molecule type" value="Genomic_DNA"/>
</dbReference>
<dbReference type="Gene3D" id="3.40.1790.10">
    <property type="entry name" value="Indigoidine synthase domain"/>
    <property type="match status" value="1"/>
</dbReference>
<organism evidence="7 8">
    <name type="scientific">Austwickia chelonae NBRC 105200</name>
    <dbReference type="NCBI Taxonomy" id="1184607"/>
    <lineage>
        <taxon>Bacteria</taxon>
        <taxon>Bacillati</taxon>
        <taxon>Actinomycetota</taxon>
        <taxon>Actinomycetes</taxon>
        <taxon>Micrococcales</taxon>
        <taxon>Dermatophilaceae</taxon>
        <taxon>Austwickia</taxon>
    </lineage>
</organism>
<dbReference type="HAMAP" id="MF_01876">
    <property type="entry name" value="PsiMP_glycosidase"/>
    <property type="match status" value="1"/>
</dbReference>
<feature type="binding site" evidence="6">
    <location>
        <position position="88"/>
    </location>
    <ligand>
        <name>substrate</name>
    </ligand>
</feature>
<dbReference type="GO" id="GO:0005737">
    <property type="term" value="C:cytoplasm"/>
    <property type="evidence" value="ECO:0007669"/>
    <property type="project" value="TreeGrafter"/>
</dbReference>
<name>K6WBC2_9MICO</name>
<sequence length="311" mass="32472">MTMSYRIRIAEDVRTAVAAGRPVLALESTILTHGLPRPLNLRVAQDAERLTRSFGVLPATVGVVDGRPTVGLSAEELDVLAVDEQAAKVSVRDLCTTAVARTNGGTTIAASIHLAHRAGVAVFATGGLGGVHRGASASFDESTDLHALSQVPVVVVCSGVKSVLDVRATLERLETFAVPVLGYRTDRCPGFYVPDAGFPLRQRADSPEEVADVLRAQHAFGVSSAVVVANPIPAEAALEPGELDRVLSQAWTAAERSEVDGQEATPFLLDQLSRSTAGRSVQANVALYLSNVRLGALVAAALSQAPASVRG</sequence>
<keyword evidence="3 6" id="KW-0464">Manganese</keyword>
<dbReference type="InterPro" id="IPR007342">
    <property type="entry name" value="PsuG"/>
</dbReference>
<feature type="binding site" evidence="6">
    <location>
        <begin position="142"/>
        <end position="144"/>
    </location>
    <ligand>
        <name>substrate</name>
    </ligand>
</feature>
<dbReference type="GO" id="GO:0046113">
    <property type="term" value="P:nucleobase catabolic process"/>
    <property type="evidence" value="ECO:0007669"/>
    <property type="project" value="UniProtKB-UniRule"/>
</dbReference>
<evidence type="ECO:0000313" key="8">
    <source>
        <dbReference type="Proteomes" id="UP000008495"/>
    </source>
</evidence>
<evidence type="ECO:0000256" key="6">
    <source>
        <dbReference type="HAMAP-Rule" id="MF_01876"/>
    </source>
</evidence>
<keyword evidence="1 6" id="KW-0479">Metal-binding</keyword>
<dbReference type="Proteomes" id="UP000008495">
    <property type="component" value="Unassembled WGS sequence"/>
</dbReference>
<dbReference type="GO" id="GO:0046872">
    <property type="term" value="F:metal ion binding"/>
    <property type="evidence" value="ECO:0007669"/>
    <property type="project" value="UniProtKB-KW"/>
</dbReference>
<dbReference type="RefSeq" id="WP_006503884.1">
    <property type="nucleotide sequence ID" value="NZ_BAGZ01000019.1"/>
</dbReference>
<evidence type="ECO:0000256" key="3">
    <source>
        <dbReference type="ARBA" id="ARBA00023211"/>
    </source>
</evidence>
<dbReference type="GO" id="GO:0004730">
    <property type="term" value="F:pseudouridylate synthase activity"/>
    <property type="evidence" value="ECO:0007669"/>
    <property type="project" value="UniProtKB-UniRule"/>
</dbReference>
<evidence type="ECO:0000256" key="1">
    <source>
        <dbReference type="ARBA" id="ARBA00022723"/>
    </source>
</evidence>
<dbReference type="InterPro" id="IPR022830">
    <property type="entry name" value="Indigdn_synthA-like"/>
</dbReference>
<comment type="catalytic activity">
    <reaction evidence="6">
        <text>D-ribose 5-phosphate + uracil = psi-UMP + H2O</text>
        <dbReference type="Rhea" id="RHEA:18337"/>
        <dbReference type="ChEBI" id="CHEBI:15377"/>
        <dbReference type="ChEBI" id="CHEBI:17568"/>
        <dbReference type="ChEBI" id="CHEBI:58380"/>
        <dbReference type="ChEBI" id="CHEBI:78346"/>
        <dbReference type="EC" id="4.2.1.70"/>
    </reaction>
</comment>
<evidence type="ECO:0000256" key="5">
    <source>
        <dbReference type="ARBA" id="ARBA00023295"/>
    </source>
</evidence>
<proteinExistence type="inferred from homology"/>
<dbReference type="GO" id="GO:0016798">
    <property type="term" value="F:hydrolase activity, acting on glycosyl bonds"/>
    <property type="evidence" value="ECO:0007669"/>
    <property type="project" value="UniProtKB-KW"/>
</dbReference>
<dbReference type="STRING" id="100225.SAMN05421595_2987"/>
<comment type="similarity">
    <text evidence="6">Belongs to the pseudouridine-5'-phosphate glycosidase family.</text>
</comment>
<comment type="subunit">
    <text evidence="6">Homotrimer.</text>
</comment>
<dbReference type="Pfam" id="PF04227">
    <property type="entry name" value="Indigoidine_A"/>
    <property type="match status" value="1"/>
</dbReference>
<dbReference type="PANTHER" id="PTHR42909:SF1">
    <property type="entry name" value="CARBOHYDRATE KINASE PFKB DOMAIN-CONTAINING PROTEIN"/>
    <property type="match status" value="1"/>
</dbReference>
<evidence type="ECO:0000313" key="7">
    <source>
        <dbReference type="EMBL" id="GAB79127.1"/>
    </source>
</evidence>
<accession>K6WBC2</accession>
<gene>
    <name evidence="6" type="primary">psuG</name>
    <name evidence="7" type="ORF">AUCHE_19_00310</name>
</gene>
<keyword evidence="4 6" id="KW-0456">Lyase</keyword>
<dbReference type="eggNOG" id="COG2313">
    <property type="taxonomic scope" value="Bacteria"/>
</dbReference>
<comment type="cofactor">
    <cofactor evidence="6">
        <name>Mn(2+)</name>
        <dbReference type="ChEBI" id="CHEBI:29035"/>
    </cofactor>
    <text evidence="6">Binds 1 Mn(2+) ion per subunit.</text>
</comment>
<reference evidence="7 8" key="1">
    <citation type="submission" date="2012-08" db="EMBL/GenBank/DDBJ databases">
        <title>Whole genome shotgun sequence of Austwickia chelonae NBRC 105200.</title>
        <authorList>
            <person name="Yoshida I."/>
            <person name="Hosoyama A."/>
            <person name="Tsuchikane K."/>
            <person name="Katsumata H."/>
            <person name="Ando Y."/>
            <person name="Ohji S."/>
            <person name="Hamada M."/>
            <person name="Tamura T."/>
            <person name="Yamazoe A."/>
            <person name="Yamazaki S."/>
            <person name="Fujita N."/>
        </authorList>
    </citation>
    <scope>NUCLEOTIDE SEQUENCE [LARGE SCALE GENOMIC DNA]</scope>
    <source>
        <strain evidence="7 8">NBRC 105200</strain>
    </source>
</reference>
<comment type="function">
    <text evidence="6">Catalyzes the reversible cleavage of pseudouridine 5'-phosphate (PsiMP) to ribose 5-phosphate and uracil. Functions biologically in the cleavage direction, as part of a pseudouridine degradation pathway.</text>
</comment>
<dbReference type="EC" id="4.2.1.70" evidence="6"/>
<protein>
    <recommendedName>
        <fullName evidence="6">Pseudouridine-5'-phosphate glycosidase</fullName>
        <shortName evidence="6">PsiMP glycosidase</shortName>
        <ecNumber evidence="6">4.2.1.70</ecNumber>
    </recommendedName>
</protein>
<keyword evidence="5 6" id="KW-0326">Glycosidase</keyword>
<evidence type="ECO:0000256" key="4">
    <source>
        <dbReference type="ARBA" id="ARBA00023239"/>
    </source>
</evidence>
<dbReference type="SUPFAM" id="SSF110581">
    <property type="entry name" value="Indigoidine synthase A-like"/>
    <property type="match status" value="1"/>
</dbReference>
<dbReference type="PANTHER" id="PTHR42909">
    <property type="entry name" value="ZGC:136858"/>
    <property type="match status" value="1"/>
</dbReference>